<gene>
    <name evidence="1" type="ORF">LOK49_LG13G00177</name>
</gene>
<name>A0ACC0FF36_9ERIC</name>
<comment type="caution">
    <text evidence="1">The sequence shown here is derived from an EMBL/GenBank/DDBJ whole genome shotgun (WGS) entry which is preliminary data.</text>
</comment>
<proteinExistence type="predicted"/>
<dbReference type="EMBL" id="CM045771">
    <property type="protein sequence ID" value="KAI7987168.1"/>
    <property type="molecule type" value="Genomic_DNA"/>
</dbReference>
<organism evidence="1 2">
    <name type="scientific">Camellia lanceoleosa</name>
    <dbReference type="NCBI Taxonomy" id="1840588"/>
    <lineage>
        <taxon>Eukaryota</taxon>
        <taxon>Viridiplantae</taxon>
        <taxon>Streptophyta</taxon>
        <taxon>Embryophyta</taxon>
        <taxon>Tracheophyta</taxon>
        <taxon>Spermatophyta</taxon>
        <taxon>Magnoliopsida</taxon>
        <taxon>eudicotyledons</taxon>
        <taxon>Gunneridae</taxon>
        <taxon>Pentapetalae</taxon>
        <taxon>asterids</taxon>
        <taxon>Ericales</taxon>
        <taxon>Theaceae</taxon>
        <taxon>Camellia</taxon>
    </lineage>
</organism>
<accession>A0ACC0FF36</accession>
<evidence type="ECO:0000313" key="1">
    <source>
        <dbReference type="EMBL" id="KAI7987168.1"/>
    </source>
</evidence>
<evidence type="ECO:0000313" key="2">
    <source>
        <dbReference type="Proteomes" id="UP001060215"/>
    </source>
</evidence>
<sequence>MDFKHKGTGFKYKQKAQTPNDRNMGPQTMADSAIDLLREEILRGKRVDQGNVTRKEAMTTAITATAEATEQNNLHTLPQSSQSLTSREQGELNKNPRINKKPPDKSKVERRRNTNRVRGYGESSDEPNLSHDITPPSDAVPRTKERSISPRCSRMVDRRSETQDQTVVAIRSQPKSALGDHELETLHGGQPH</sequence>
<dbReference type="Proteomes" id="UP001060215">
    <property type="component" value="Chromosome 14"/>
</dbReference>
<keyword evidence="2" id="KW-1185">Reference proteome</keyword>
<protein>
    <submittedName>
        <fullName evidence="1">Uncharacterized protein</fullName>
    </submittedName>
</protein>
<reference evidence="1 2" key="1">
    <citation type="journal article" date="2022" name="Plant J.">
        <title>Chromosome-level genome of Camellia lanceoleosa provides a valuable resource for understanding genome evolution and self-incompatibility.</title>
        <authorList>
            <person name="Gong W."/>
            <person name="Xiao S."/>
            <person name="Wang L."/>
            <person name="Liao Z."/>
            <person name="Chang Y."/>
            <person name="Mo W."/>
            <person name="Hu G."/>
            <person name="Li W."/>
            <person name="Zhao G."/>
            <person name="Zhu H."/>
            <person name="Hu X."/>
            <person name="Ji K."/>
            <person name="Xiang X."/>
            <person name="Song Q."/>
            <person name="Yuan D."/>
            <person name="Jin S."/>
            <person name="Zhang L."/>
        </authorList>
    </citation>
    <scope>NUCLEOTIDE SEQUENCE [LARGE SCALE GENOMIC DNA]</scope>
    <source>
        <strain evidence="1">SQ_2022a</strain>
    </source>
</reference>